<name>A0A8C6N2Y6_MUSSI</name>
<evidence type="ECO:0000313" key="3">
    <source>
        <dbReference type="Proteomes" id="UP000694415"/>
    </source>
</evidence>
<dbReference type="Proteomes" id="UP000694415">
    <property type="component" value="Unplaced"/>
</dbReference>
<dbReference type="AlphaFoldDB" id="A0A8C6N2Y6"/>
<protein>
    <submittedName>
        <fullName evidence="2">Uncharacterized protein</fullName>
    </submittedName>
</protein>
<reference evidence="2" key="1">
    <citation type="submission" date="2025-08" db="UniProtKB">
        <authorList>
            <consortium name="Ensembl"/>
        </authorList>
    </citation>
    <scope>IDENTIFICATION</scope>
</reference>
<dbReference type="GeneTree" id="ENSGT01010000229437"/>
<reference evidence="2" key="2">
    <citation type="submission" date="2025-09" db="UniProtKB">
        <authorList>
            <consortium name="Ensembl"/>
        </authorList>
    </citation>
    <scope>IDENTIFICATION</scope>
</reference>
<feature type="compositionally biased region" description="Basic and acidic residues" evidence="1">
    <location>
        <begin position="8"/>
        <end position="20"/>
    </location>
</feature>
<evidence type="ECO:0000313" key="2">
    <source>
        <dbReference type="Ensembl" id="ENSMSIP00000032074.1"/>
    </source>
</evidence>
<keyword evidence="3" id="KW-1185">Reference proteome</keyword>
<dbReference type="Ensembl" id="ENSMSIT00000040460.1">
    <property type="protein sequence ID" value="ENSMSIP00000032074.1"/>
    <property type="gene ID" value="ENSMSIG00000026865.1"/>
</dbReference>
<sequence>MAMPTMGPEKEVTLQDRGERSESKAIIVRASREMKGWTLSRDRIASGPSSRVWDPYVTSWALSWGSRGSKSVRRQRRKLSSRTAGLELISIRLCWVHASRPTRTTRTFKGWKN</sequence>
<proteinExistence type="predicted"/>
<evidence type="ECO:0000256" key="1">
    <source>
        <dbReference type="SAM" id="MobiDB-lite"/>
    </source>
</evidence>
<accession>A0A8C6N2Y6</accession>
<organism evidence="2 3">
    <name type="scientific">Mus spicilegus</name>
    <name type="common">Mound-building mouse</name>
    <dbReference type="NCBI Taxonomy" id="10103"/>
    <lineage>
        <taxon>Eukaryota</taxon>
        <taxon>Metazoa</taxon>
        <taxon>Chordata</taxon>
        <taxon>Craniata</taxon>
        <taxon>Vertebrata</taxon>
        <taxon>Euteleostomi</taxon>
        <taxon>Mammalia</taxon>
        <taxon>Eutheria</taxon>
        <taxon>Euarchontoglires</taxon>
        <taxon>Glires</taxon>
        <taxon>Rodentia</taxon>
        <taxon>Myomorpha</taxon>
        <taxon>Muroidea</taxon>
        <taxon>Muridae</taxon>
        <taxon>Murinae</taxon>
        <taxon>Mus</taxon>
        <taxon>Mus</taxon>
    </lineage>
</organism>
<feature type="region of interest" description="Disordered" evidence="1">
    <location>
        <begin position="1"/>
        <end position="20"/>
    </location>
</feature>